<organism evidence="1">
    <name type="scientific">marine sediment metagenome</name>
    <dbReference type="NCBI Taxonomy" id="412755"/>
    <lineage>
        <taxon>unclassified sequences</taxon>
        <taxon>metagenomes</taxon>
        <taxon>ecological metagenomes</taxon>
    </lineage>
</organism>
<proteinExistence type="predicted"/>
<dbReference type="AlphaFoldDB" id="X1JY83"/>
<feature type="non-terminal residue" evidence="1">
    <location>
        <position position="62"/>
    </location>
</feature>
<gene>
    <name evidence="1" type="ORF">S03H2_72343</name>
</gene>
<sequence length="62" mass="7321">RESYIELIDEIFLRFIPERVTFGSLRGLQSTINGTKDTSWVKYLKEGSNWGRKIDFTTRYGM</sequence>
<reference evidence="1" key="1">
    <citation type="journal article" date="2014" name="Front. Microbiol.">
        <title>High frequency of phylogenetically diverse reductive dehalogenase-homologous genes in deep subseafloor sedimentary metagenomes.</title>
        <authorList>
            <person name="Kawai M."/>
            <person name="Futagami T."/>
            <person name="Toyoda A."/>
            <person name="Takaki Y."/>
            <person name="Nishi S."/>
            <person name="Hori S."/>
            <person name="Arai W."/>
            <person name="Tsubouchi T."/>
            <person name="Morono Y."/>
            <person name="Uchiyama I."/>
            <person name="Ito T."/>
            <person name="Fujiyama A."/>
            <person name="Inagaki F."/>
            <person name="Takami H."/>
        </authorList>
    </citation>
    <scope>NUCLEOTIDE SEQUENCE</scope>
    <source>
        <strain evidence="1">Expedition CK06-06</strain>
    </source>
</reference>
<evidence type="ECO:0000313" key="1">
    <source>
        <dbReference type="EMBL" id="GAH99661.1"/>
    </source>
</evidence>
<name>X1JY83_9ZZZZ</name>
<dbReference type="EMBL" id="BARU01048852">
    <property type="protein sequence ID" value="GAH99661.1"/>
    <property type="molecule type" value="Genomic_DNA"/>
</dbReference>
<comment type="caution">
    <text evidence="1">The sequence shown here is derived from an EMBL/GenBank/DDBJ whole genome shotgun (WGS) entry which is preliminary data.</text>
</comment>
<protein>
    <submittedName>
        <fullName evidence="1">Uncharacterized protein</fullName>
    </submittedName>
</protein>
<feature type="non-terminal residue" evidence="1">
    <location>
        <position position="1"/>
    </location>
</feature>
<accession>X1JY83</accession>